<protein>
    <recommendedName>
        <fullName evidence="7">DUF4470 domain-containing protein</fullName>
    </recommendedName>
</protein>
<evidence type="ECO:0000256" key="1">
    <source>
        <dbReference type="ARBA" id="ARBA00022448"/>
    </source>
</evidence>
<feature type="region of interest" description="Disordered" evidence="2">
    <location>
        <begin position="764"/>
        <end position="784"/>
    </location>
</feature>
<comment type="caution">
    <text evidence="5">The sequence shown here is derived from an EMBL/GenBank/DDBJ whole genome shotgun (WGS) entry which is preliminary data.</text>
</comment>
<keyword evidence="1" id="KW-0813">Transport</keyword>
<feature type="domain" description="DUF4470" evidence="4">
    <location>
        <begin position="16"/>
        <end position="98"/>
    </location>
</feature>
<feature type="domain" description="Glycolipid transfer protein" evidence="3">
    <location>
        <begin position="1125"/>
        <end position="1263"/>
    </location>
</feature>
<dbReference type="PANTHER" id="PTHR10219:SF25">
    <property type="entry name" value="PLECKSTRIN HOMOLOGY DOMAIN-CONTAINING FAMILY A MEMBER 8"/>
    <property type="match status" value="1"/>
</dbReference>
<keyword evidence="6" id="KW-1185">Reference proteome</keyword>
<reference evidence="5 6" key="1">
    <citation type="submission" date="2019-01" db="EMBL/GenBank/DDBJ databases">
        <title>Draft genome sequence of Psathyrella aberdarensis IHI B618.</title>
        <authorList>
            <person name="Buettner E."/>
            <person name="Kellner H."/>
        </authorList>
    </citation>
    <scope>NUCLEOTIDE SEQUENCE [LARGE SCALE GENOMIC DNA]</scope>
    <source>
        <strain evidence="5 6">IHI B618</strain>
    </source>
</reference>
<dbReference type="SUPFAM" id="SSF110004">
    <property type="entry name" value="Glycolipid transfer protein, GLTP"/>
    <property type="match status" value="1"/>
</dbReference>
<dbReference type="Proteomes" id="UP000290288">
    <property type="component" value="Unassembled WGS sequence"/>
</dbReference>
<name>A0A4Q2DMY7_9AGAR</name>
<dbReference type="Gene3D" id="1.10.3520.10">
    <property type="entry name" value="Glycolipid transfer protein"/>
    <property type="match status" value="1"/>
</dbReference>
<proteinExistence type="predicted"/>
<dbReference type="InterPro" id="IPR027974">
    <property type="entry name" value="DUF4470"/>
</dbReference>
<dbReference type="PANTHER" id="PTHR10219">
    <property type="entry name" value="GLYCOLIPID TRANSFER PROTEIN-RELATED"/>
    <property type="match status" value="1"/>
</dbReference>
<dbReference type="GO" id="GO:1902388">
    <property type="term" value="F:ceramide 1-phosphate transfer activity"/>
    <property type="evidence" value="ECO:0007669"/>
    <property type="project" value="TreeGrafter"/>
</dbReference>
<dbReference type="GO" id="GO:1902387">
    <property type="term" value="F:ceramide 1-phosphate binding"/>
    <property type="evidence" value="ECO:0007669"/>
    <property type="project" value="TreeGrafter"/>
</dbReference>
<gene>
    <name evidence="5" type="ORF">EST38_g5266</name>
</gene>
<dbReference type="Pfam" id="PF14737">
    <property type="entry name" value="DUF4470"/>
    <property type="match status" value="1"/>
</dbReference>
<dbReference type="Pfam" id="PF08718">
    <property type="entry name" value="GLTP"/>
    <property type="match status" value="1"/>
</dbReference>
<dbReference type="STRING" id="2316362.A0A4Q2DMY7"/>
<organism evidence="5 6">
    <name type="scientific">Candolleomyces aberdarensis</name>
    <dbReference type="NCBI Taxonomy" id="2316362"/>
    <lineage>
        <taxon>Eukaryota</taxon>
        <taxon>Fungi</taxon>
        <taxon>Dikarya</taxon>
        <taxon>Basidiomycota</taxon>
        <taxon>Agaricomycotina</taxon>
        <taxon>Agaricomycetes</taxon>
        <taxon>Agaricomycetidae</taxon>
        <taxon>Agaricales</taxon>
        <taxon>Agaricineae</taxon>
        <taxon>Psathyrellaceae</taxon>
        <taxon>Candolleomyces</taxon>
    </lineage>
</organism>
<dbReference type="GO" id="GO:0005829">
    <property type="term" value="C:cytosol"/>
    <property type="evidence" value="ECO:0007669"/>
    <property type="project" value="TreeGrafter"/>
</dbReference>
<dbReference type="FunFam" id="1.10.3520.10:FF:000001">
    <property type="entry name" value="Pleckstrin domain-containing family A member 8"/>
    <property type="match status" value="1"/>
</dbReference>
<dbReference type="InterPro" id="IPR014830">
    <property type="entry name" value="Glycolipid_transfer_prot_dom"/>
</dbReference>
<dbReference type="InterPro" id="IPR036497">
    <property type="entry name" value="GLTP_sf"/>
</dbReference>
<evidence type="ECO:0000256" key="2">
    <source>
        <dbReference type="SAM" id="MobiDB-lite"/>
    </source>
</evidence>
<evidence type="ECO:0000259" key="4">
    <source>
        <dbReference type="Pfam" id="PF14737"/>
    </source>
</evidence>
<evidence type="ECO:0008006" key="7">
    <source>
        <dbReference type="Google" id="ProtNLM"/>
    </source>
</evidence>
<accession>A0A4Q2DMY7</accession>
<evidence type="ECO:0000259" key="3">
    <source>
        <dbReference type="Pfam" id="PF08718"/>
    </source>
</evidence>
<sequence>MAHPLIWPSKYFFYAIGNTSAVSVTMDLSMEEPARILLLGCGDPRNILYTVFTEKPNSERLLDFTCCDIDPGVLARNVLLFTLIADGHPQAEVWNIFFHFKLDEKSHTILIEQCKKLIDLAETGQKWRESLYGGTLKMSTDYTLSEIRRHWELYVAMPNLPSERRNAINQEFVAIWKNNSKKGSRSTAWRSLGPAMVEGFDTIDDSLQYYWKTGTTFRDGKSIAAATILNPTFVYSLAGEGCSLHYGTDPLTPFHLAPIFAGSKPNPTILEVVKGVKAQFSGWCSSYRKALSFPSPPIVRSFLGEATAVCHAIRVFANSGALNPGIPVAQWKTQLVQFNQWEYVDSPTPAPTDFNVIHTSNLEDHIGLLNVLIPATPLLSPTPSSVLYTESLLWVGDDATKEFIEHLHADITVMGLILGVCPVDYLSGFTTRSNTHELLMNMRTSKGTSKGKKSKETLEDARVSQFQQLVTWKAPTSCDPIASQLPILRPSYDPHQMSTFLYDMYQSLYAKESSMNFWSQNQGNHLRALQASNITAHYTREAFVLFLKIIKDRLQPTDDEWRTTIEGFNLRLLSTWSKMNMETMHYQDLCGQLARYGLYRGLDLEIKAQKIGPFASWSTIPDLIRIVLVVPRGALSVLESLKPEEVGTPPLLCDISGVRCSNLFTSVHAAFGRAVSFGTPANPQVRFEEDLTGWKGKSSLVISFTAPSNLLTRLEPYQNLTVNIRVLNTPGACMMLIGKLGIELRLFSAKLMDSSLVHILPESPLPARRRNPGQPSPHPQPADTLTQIGKADRAVLQFNEDCEEVSTLTIRISVTDEKSLQLFSSEGSKVVPELEQISACVIRVKLGDRTQDLAYPFPVMGSQHRVRLARKSRYIEVIVPTSRSFALDGMKLNPYPVIRNGSTVSPWSIHRVPVSMMPAVNLNAKSLDRWLNSHVGHMMSKRERSMRKKHKHDALMYVKDTISSIMVGASGTQNGPPRRLFGLADEQTNNCDTIIFINDVRFDLASHTVVCDGYVLPLTKAFLLSVKTQFGKLVTQGNLASIPVFDGEMQSWKQLLPSFVERCRTTWTHGPNCEYLAQGRIPLTEDMEKNPLFKVCAKCFRQCQSVKLTCNAQSFADVPITDAGVDTSAFLEAADGLVGLFDLFQSAAFAIVQNDIKGNITGVRNKFLTNPEANQTLELLVENERKEGKATATENLKWLLRGLSFTCKGLQHTQADAEIELSEAFTKSYKATLERFHNFIVKRLFAVAMKGCPHRAAFYTKLAADSAGGPSVTSERLNEDLNKWLDSLSTIVARMETFHRKGRHSKL</sequence>
<dbReference type="EMBL" id="SDEE01000142">
    <property type="protein sequence ID" value="RXW20582.1"/>
    <property type="molecule type" value="Genomic_DNA"/>
</dbReference>
<dbReference type="GO" id="GO:0016020">
    <property type="term" value="C:membrane"/>
    <property type="evidence" value="ECO:0007669"/>
    <property type="project" value="TreeGrafter"/>
</dbReference>
<dbReference type="OrthoDB" id="432970at2759"/>
<evidence type="ECO:0000313" key="5">
    <source>
        <dbReference type="EMBL" id="RXW20582.1"/>
    </source>
</evidence>
<evidence type="ECO:0000313" key="6">
    <source>
        <dbReference type="Proteomes" id="UP000290288"/>
    </source>
</evidence>